<dbReference type="OrthoDB" id="1298661at2759"/>
<keyword evidence="12" id="KW-1185">Reference proteome</keyword>
<dbReference type="Gene3D" id="3.40.50.150">
    <property type="entry name" value="Vaccinia Virus protein VP39"/>
    <property type="match status" value="1"/>
</dbReference>
<dbReference type="GO" id="GO:0005737">
    <property type="term" value="C:cytoplasm"/>
    <property type="evidence" value="ECO:0007669"/>
    <property type="project" value="TreeGrafter"/>
</dbReference>
<reference evidence="11" key="2">
    <citation type="submission" date="2020-05" db="EMBL/GenBank/DDBJ databases">
        <authorList>
            <person name="Kim H.-S."/>
            <person name="Proctor R.H."/>
            <person name="Brown D.W."/>
        </authorList>
    </citation>
    <scope>NUCLEOTIDE SEQUENCE</scope>
    <source>
        <strain evidence="11">NRRL 22465</strain>
    </source>
</reference>
<evidence type="ECO:0000256" key="5">
    <source>
        <dbReference type="ARBA" id="ARBA00039112"/>
    </source>
</evidence>
<evidence type="ECO:0000256" key="3">
    <source>
        <dbReference type="ARBA" id="ARBA00022679"/>
    </source>
</evidence>
<comment type="catalytic activity">
    <reaction evidence="9">
        <text>N-terminal L-prolyl-L-prolyl-L-lysyl-[protein] + 2 S-adenosyl-L-methionine = N-terminal N,N-dimethyl-L-prolyl-L-prolyl-L-lysyl-[protein] + 2 S-adenosyl-L-homocysteine + 2 H(+)</text>
        <dbReference type="Rhea" id="RHEA:54736"/>
        <dbReference type="Rhea" id="RHEA-COMP:13787"/>
        <dbReference type="Rhea" id="RHEA-COMP:13974"/>
        <dbReference type="ChEBI" id="CHEBI:15378"/>
        <dbReference type="ChEBI" id="CHEBI:57856"/>
        <dbReference type="ChEBI" id="CHEBI:59789"/>
        <dbReference type="ChEBI" id="CHEBI:138059"/>
        <dbReference type="ChEBI" id="CHEBI:138318"/>
        <dbReference type="EC" id="2.1.1.244"/>
    </reaction>
</comment>
<evidence type="ECO:0000256" key="4">
    <source>
        <dbReference type="ARBA" id="ARBA00022691"/>
    </source>
</evidence>
<proteinExistence type="inferred from homology"/>
<name>A0A8H4UI95_9HYPO</name>
<organism evidence="11 12">
    <name type="scientific">Fusarium zealandicum</name>
    <dbReference type="NCBI Taxonomy" id="1053134"/>
    <lineage>
        <taxon>Eukaryota</taxon>
        <taxon>Fungi</taxon>
        <taxon>Dikarya</taxon>
        <taxon>Ascomycota</taxon>
        <taxon>Pezizomycotina</taxon>
        <taxon>Sordariomycetes</taxon>
        <taxon>Hypocreomycetidae</taxon>
        <taxon>Hypocreales</taxon>
        <taxon>Nectriaceae</taxon>
        <taxon>Fusarium</taxon>
        <taxon>Fusarium staphyleae species complex</taxon>
    </lineage>
</organism>
<evidence type="ECO:0000256" key="10">
    <source>
        <dbReference type="ARBA" id="ARBA00048167"/>
    </source>
</evidence>
<evidence type="ECO:0000256" key="8">
    <source>
        <dbReference type="ARBA" id="ARBA00047306"/>
    </source>
</evidence>
<comment type="similarity">
    <text evidence="1">Belongs to the methyltransferase superfamily. NTM1 family.</text>
</comment>
<dbReference type="PANTHER" id="PTHR12753">
    <property type="entry name" value="AD-003 - RELATED"/>
    <property type="match status" value="1"/>
</dbReference>
<dbReference type="Proteomes" id="UP000635477">
    <property type="component" value="Unassembled WGS sequence"/>
</dbReference>
<keyword evidence="2" id="KW-0489">Methyltransferase</keyword>
<evidence type="ECO:0000256" key="9">
    <source>
        <dbReference type="ARBA" id="ARBA00047885"/>
    </source>
</evidence>
<evidence type="ECO:0000256" key="7">
    <source>
        <dbReference type="ARBA" id="ARBA00043129"/>
    </source>
</evidence>
<evidence type="ECO:0000256" key="1">
    <source>
        <dbReference type="ARBA" id="ARBA00009059"/>
    </source>
</evidence>
<dbReference type="SUPFAM" id="SSF53335">
    <property type="entry name" value="S-adenosyl-L-methionine-dependent methyltransferases"/>
    <property type="match status" value="1"/>
</dbReference>
<dbReference type="EC" id="2.1.1.244" evidence="5"/>
<dbReference type="InterPro" id="IPR029063">
    <property type="entry name" value="SAM-dependent_MTases_sf"/>
</dbReference>
<gene>
    <name evidence="11" type="ORF">FZEAL_6586</name>
</gene>
<dbReference type="AlphaFoldDB" id="A0A8H4UI95"/>
<comment type="caution">
    <text evidence="11">The sequence shown here is derived from an EMBL/GenBank/DDBJ whole genome shotgun (WGS) entry which is preliminary data.</text>
</comment>
<comment type="catalytic activity">
    <reaction evidence="10">
        <text>N-terminal L-alanyl-L-prolyl-L-lysyl-[protein] + 3 S-adenosyl-L-methionine = N-terminal N,N,N-trimethyl-L-alanyl-L-prolyl-L-lysyl-[protein] + 3 S-adenosyl-L-homocysteine + 3 H(+)</text>
        <dbReference type="Rhea" id="RHEA:54712"/>
        <dbReference type="Rhea" id="RHEA-COMP:13785"/>
        <dbReference type="Rhea" id="RHEA-COMP:13971"/>
        <dbReference type="ChEBI" id="CHEBI:15378"/>
        <dbReference type="ChEBI" id="CHEBI:57856"/>
        <dbReference type="ChEBI" id="CHEBI:59789"/>
        <dbReference type="ChEBI" id="CHEBI:138057"/>
        <dbReference type="ChEBI" id="CHEBI:138315"/>
        <dbReference type="EC" id="2.1.1.244"/>
    </reaction>
</comment>
<dbReference type="PANTHER" id="PTHR12753:SF0">
    <property type="entry name" value="ALPHA N-TERMINAL PROTEIN METHYLTRANSFERASE 1"/>
    <property type="match status" value="1"/>
</dbReference>
<keyword evidence="3" id="KW-0808">Transferase</keyword>
<dbReference type="CDD" id="cd02440">
    <property type="entry name" value="AdoMet_MTases"/>
    <property type="match status" value="1"/>
</dbReference>
<evidence type="ECO:0000313" key="11">
    <source>
        <dbReference type="EMBL" id="KAF4976805.1"/>
    </source>
</evidence>
<comment type="catalytic activity">
    <reaction evidence="8">
        <text>N-terminal L-seryl-L-prolyl-L-lysyl-[protein] + 3 S-adenosyl-L-methionine = N-terminal N,N,N-trimethyl-L-seryl-L-prolyl-L-lysyl-[protein] + 3 S-adenosyl-L-homocysteine + 3 H(+)</text>
        <dbReference type="Rhea" id="RHEA:54724"/>
        <dbReference type="Rhea" id="RHEA-COMP:13789"/>
        <dbReference type="Rhea" id="RHEA-COMP:13973"/>
        <dbReference type="ChEBI" id="CHEBI:15378"/>
        <dbReference type="ChEBI" id="CHEBI:57856"/>
        <dbReference type="ChEBI" id="CHEBI:59789"/>
        <dbReference type="ChEBI" id="CHEBI:138061"/>
        <dbReference type="ChEBI" id="CHEBI:138317"/>
        <dbReference type="EC" id="2.1.1.244"/>
    </reaction>
</comment>
<evidence type="ECO:0000256" key="2">
    <source>
        <dbReference type="ARBA" id="ARBA00022603"/>
    </source>
</evidence>
<dbReference type="Pfam" id="PF05891">
    <property type="entry name" value="Methyltransf_PK"/>
    <property type="match status" value="1"/>
</dbReference>
<dbReference type="EMBL" id="JABEYC010000487">
    <property type="protein sequence ID" value="KAF4976805.1"/>
    <property type="molecule type" value="Genomic_DNA"/>
</dbReference>
<keyword evidence="4" id="KW-0949">S-adenosyl-L-methionine</keyword>
<dbReference type="InterPro" id="IPR008576">
    <property type="entry name" value="MeTrfase_NTM1"/>
</dbReference>
<sequence>MARRHGSHEGAGCPPSWTWAGWKGSTENYAWTAACYMKNQPFNWRRADREPFQVIPMLTWYTKDSKDSPEQPIPFQNEWYDYKVRFMGKADDLPHGWEVRPEVPAVEPDEEVTTSSRTFKEDPECQVAQRGLQTPYFYEHESCPGIRFWHPVPIGSSDVKAEFEANSYGRYLCAKTNQARLWGAKPHWDDSIRRAVSYQSPDELVVTMFGPHHGVSAMITNEDGEETGELSAETQDDVDRIWATEGSGLPTDVVAVSRGLQFPDPQVIEKETWSFYNVLWVEWEDGIAYRKGVGVVKRNTKDESAPDSLISMDAGKKYWESVEASVTGMLGGIPAVTRVDLQGSRTFLARLGIGVKTGRSTVPRALEGGAGIGRVTEGLLLQVAEQVDVIEPVAKFTAALEGKAGVGSIFNVGLEDWAPEDGVAYDLIWTQWCVGQLPDDLLVDYFERCKAALSPGGVMVLKENLSTNGADEFDELDHSVTR</sequence>
<reference evidence="11" key="1">
    <citation type="journal article" date="2020" name="BMC Genomics">
        <title>Correction to: Identification and distribution of gene clusters required for synthesis of sphingolipid metabolism inhibitors in diverse species of the filamentous fungus Fusarium.</title>
        <authorList>
            <person name="Kim H.S."/>
            <person name="Lohmar J.M."/>
            <person name="Busman M."/>
            <person name="Brown D.W."/>
            <person name="Naumann T.A."/>
            <person name="Divon H.H."/>
            <person name="Lysoe E."/>
            <person name="Uhlig S."/>
            <person name="Proctor R.H."/>
        </authorList>
    </citation>
    <scope>NUCLEOTIDE SEQUENCE</scope>
    <source>
        <strain evidence="11">NRRL 22465</strain>
    </source>
</reference>
<accession>A0A8H4UI95</accession>
<evidence type="ECO:0000256" key="6">
    <source>
        <dbReference type="ARBA" id="ARBA00039449"/>
    </source>
</evidence>
<dbReference type="GO" id="GO:0071885">
    <property type="term" value="F:N-terminal protein N-methyltransferase activity"/>
    <property type="evidence" value="ECO:0007669"/>
    <property type="project" value="UniProtKB-EC"/>
</dbReference>
<evidence type="ECO:0000313" key="12">
    <source>
        <dbReference type="Proteomes" id="UP000635477"/>
    </source>
</evidence>
<dbReference type="GO" id="GO:0032259">
    <property type="term" value="P:methylation"/>
    <property type="evidence" value="ECO:0007669"/>
    <property type="project" value="UniProtKB-KW"/>
</dbReference>
<protein>
    <recommendedName>
        <fullName evidence="6">Alpha N-terminal protein methyltransferase 1</fullName>
        <ecNumber evidence="5">2.1.1.244</ecNumber>
    </recommendedName>
    <alternativeName>
        <fullName evidence="7">X-Pro-Lys N-terminal protein methyltransferase 1</fullName>
    </alternativeName>
</protein>